<evidence type="ECO:0000259" key="10">
    <source>
        <dbReference type="PROSITE" id="PS50263"/>
    </source>
</evidence>
<sequence>MLKVVMRLDRCVVRTQVIWRRRCKNHATGRLMLSLMALPGNKARMNLLLPLLGGMLFPFAFSPFEAPWVALPSLALLFFVWLNASPKQAFLRGYLFGVGQFGIGVSWIYISMHDYAAASVLAAGLLSVAFILFLALYPALAGWLSSRLFSHVSKRVRLVMVFPGLWILCEWFRGWFLTGFTWLETGGSQVDTVLGQGVAPIAGVYGAGLAVAVMAGTAVLAIAARGSARHAWLSILLIIPAVSYGLSKIEWTRAAGEPFSVALLQGNVSQDVKWQAESQRETLMLYRDLTRQNLDARLVIWPETAVPAFYHQVKDVFLNKLQQEAHARGSDVLIGIPYFDFSDKRNYNALISLGEQQGWYFKRHLVPFGEYVPLRRVLGFLLDILQIPMADFTQGSPRQSPLTAAGFLFAPSICYEDIFADDSRFGLPQAAYMVNVTNDAWFGRSIAPFQHVQMARLRALEAGRYLLRASNTGVTAIISERGSLLGVAPLFERTALKGSVQPMVGSTPYVRFGNLLVTLPLLIVLALLILRYKFRYLGRGTVMGNL</sequence>
<dbReference type="FunCoup" id="A0A5Q0BND6">
    <property type="interactions" value="344"/>
</dbReference>
<evidence type="ECO:0000313" key="12">
    <source>
        <dbReference type="Proteomes" id="UP000325755"/>
    </source>
</evidence>
<dbReference type="OrthoDB" id="9804277at2"/>
<evidence type="ECO:0000256" key="3">
    <source>
        <dbReference type="ARBA" id="ARBA00022475"/>
    </source>
</evidence>
<dbReference type="InterPro" id="IPR003010">
    <property type="entry name" value="C-N_Hydrolase"/>
</dbReference>
<feature type="transmembrane region" description="Helical" evidence="9">
    <location>
        <begin position="509"/>
        <end position="530"/>
    </location>
</feature>
<feature type="transmembrane region" description="Helical" evidence="9">
    <location>
        <begin position="116"/>
        <end position="137"/>
    </location>
</feature>
<feature type="transmembrane region" description="Helical" evidence="9">
    <location>
        <begin position="91"/>
        <end position="110"/>
    </location>
</feature>
<evidence type="ECO:0000256" key="5">
    <source>
        <dbReference type="ARBA" id="ARBA00022692"/>
    </source>
</evidence>
<evidence type="ECO:0000256" key="2">
    <source>
        <dbReference type="ARBA" id="ARBA00010065"/>
    </source>
</evidence>
<dbReference type="Gene3D" id="3.60.110.10">
    <property type="entry name" value="Carbon-nitrogen hydrolase"/>
    <property type="match status" value="1"/>
</dbReference>
<keyword evidence="12" id="KW-1185">Reference proteome</keyword>
<keyword evidence="5 9" id="KW-0812">Transmembrane</keyword>
<keyword evidence="7 9" id="KW-0472">Membrane</keyword>
<dbReference type="GO" id="GO:0016410">
    <property type="term" value="F:N-acyltransferase activity"/>
    <property type="evidence" value="ECO:0007669"/>
    <property type="project" value="UniProtKB-UniRule"/>
</dbReference>
<dbReference type="InterPro" id="IPR045378">
    <property type="entry name" value="LNT_N"/>
</dbReference>
<feature type="transmembrane region" description="Helical" evidence="9">
    <location>
        <begin position="43"/>
        <end position="61"/>
    </location>
</feature>
<comment type="catalytic activity">
    <reaction evidence="9">
        <text>N-terminal S-1,2-diacyl-sn-glyceryl-L-cysteinyl-[lipoprotein] + a glycerophospholipid = N-acyl-S-1,2-diacyl-sn-glyceryl-L-cysteinyl-[lipoprotein] + a 2-acyl-sn-glycero-3-phospholipid + H(+)</text>
        <dbReference type="Rhea" id="RHEA:48228"/>
        <dbReference type="Rhea" id="RHEA-COMP:14681"/>
        <dbReference type="Rhea" id="RHEA-COMP:14684"/>
        <dbReference type="ChEBI" id="CHEBI:15378"/>
        <dbReference type="ChEBI" id="CHEBI:136912"/>
        <dbReference type="ChEBI" id="CHEBI:140656"/>
        <dbReference type="ChEBI" id="CHEBI:140657"/>
        <dbReference type="ChEBI" id="CHEBI:140660"/>
        <dbReference type="EC" id="2.3.1.269"/>
    </reaction>
</comment>
<keyword evidence="11" id="KW-0449">Lipoprotein</keyword>
<comment type="function">
    <text evidence="9">Catalyzes the phospholipid dependent N-acylation of the N-terminal cysteine of apolipoprotein, the last step in lipoprotein maturation.</text>
</comment>
<dbReference type="CDD" id="cd07571">
    <property type="entry name" value="ALP_N-acyl_transferase"/>
    <property type="match status" value="1"/>
</dbReference>
<protein>
    <recommendedName>
        <fullName evidence="9">Apolipoprotein N-acyltransferase</fullName>
        <shortName evidence="9">ALP N-acyltransferase</shortName>
        <ecNumber evidence="9">2.3.1.269</ecNumber>
    </recommendedName>
</protein>
<reference evidence="11 12" key="1">
    <citation type="submission" date="2019-09" db="EMBL/GenBank/DDBJ databases">
        <title>Ecophysiology of the spiral-shaped methanotroph Methylospira mobilis as revealed by the complete genome sequence.</title>
        <authorList>
            <person name="Oshkin I.Y."/>
            <person name="Dedysh S.N."/>
            <person name="Miroshnikov K."/>
            <person name="Danilova O.V."/>
            <person name="Hakobyan A."/>
            <person name="Liesack W."/>
        </authorList>
    </citation>
    <scope>NUCLEOTIDE SEQUENCE [LARGE SCALE GENOMIC DNA]</scope>
    <source>
        <strain evidence="11 12">Shm1</strain>
    </source>
</reference>
<keyword evidence="8 9" id="KW-0012">Acyltransferase</keyword>
<gene>
    <name evidence="9 11" type="primary">lnt</name>
    <name evidence="11" type="ORF">F6R98_14665</name>
</gene>
<evidence type="ECO:0000313" key="11">
    <source>
        <dbReference type="EMBL" id="QFY43714.1"/>
    </source>
</evidence>
<comment type="pathway">
    <text evidence="9">Protein modification; lipoprotein biosynthesis (N-acyl transfer).</text>
</comment>
<dbReference type="Pfam" id="PF20154">
    <property type="entry name" value="LNT_N"/>
    <property type="match status" value="1"/>
</dbReference>
<dbReference type="HAMAP" id="MF_01148">
    <property type="entry name" value="Lnt"/>
    <property type="match status" value="1"/>
</dbReference>
<dbReference type="InterPro" id="IPR004563">
    <property type="entry name" value="Apolipo_AcylTrfase"/>
</dbReference>
<dbReference type="AlphaFoldDB" id="A0A5Q0BND6"/>
<dbReference type="Pfam" id="PF00795">
    <property type="entry name" value="CN_hydrolase"/>
    <property type="match status" value="1"/>
</dbReference>
<organism evidence="11 12">
    <name type="scientific">Candidatus Methylospira mobilis</name>
    <dbReference type="NCBI Taxonomy" id="1808979"/>
    <lineage>
        <taxon>Bacteria</taxon>
        <taxon>Pseudomonadati</taxon>
        <taxon>Pseudomonadota</taxon>
        <taxon>Gammaproteobacteria</taxon>
        <taxon>Methylococcales</taxon>
        <taxon>Methylococcaceae</taxon>
        <taxon>Candidatus Methylospira</taxon>
    </lineage>
</organism>
<name>A0A5Q0BND6_9GAMM</name>
<comment type="subcellular location">
    <subcellularLocation>
        <location evidence="1 9">Cell membrane</location>
        <topology evidence="1 9">Multi-pass membrane protein</topology>
    </subcellularLocation>
</comment>
<dbReference type="EMBL" id="CP044205">
    <property type="protein sequence ID" value="QFY43714.1"/>
    <property type="molecule type" value="Genomic_DNA"/>
</dbReference>
<dbReference type="SUPFAM" id="SSF56317">
    <property type="entry name" value="Carbon-nitrogen hydrolase"/>
    <property type="match status" value="1"/>
</dbReference>
<dbReference type="Proteomes" id="UP000325755">
    <property type="component" value="Chromosome"/>
</dbReference>
<dbReference type="PANTHER" id="PTHR38686:SF1">
    <property type="entry name" value="APOLIPOPROTEIN N-ACYLTRANSFERASE"/>
    <property type="match status" value="1"/>
</dbReference>
<evidence type="ECO:0000256" key="6">
    <source>
        <dbReference type="ARBA" id="ARBA00022989"/>
    </source>
</evidence>
<feature type="transmembrane region" description="Helical" evidence="9">
    <location>
        <begin position="158"/>
        <end position="183"/>
    </location>
</feature>
<evidence type="ECO:0000256" key="1">
    <source>
        <dbReference type="ARBA" id="ARBA00004651"/>
    </source>
</evidence>
<evidence type="ECO:0000256" key="4">
    <source>
        <dbReference type="ARBA" id="ARBA00022679"/>
    </source>
</evidence>
<evidence type="ECO:0000256" key="7">
    <source>
        <dbReference type="ARBA" id="ARBA00023136"/>
    </source>
</evidence>
<keyword evidence="6 9" id="KW-1133">Transmembrane helix</keyword>
<dbReference type="GO" id="GO:0005886">
    <property type="term" value="C:plasma membrane"/>
    <property type="evidence" value="ECO:0007669"/>
    <property type="project" value="UniProtKB-SubCell"/>
</dbReference>
<feature type="transmembrane region" description="Helical" evidence="9">
    <location>
        <begin position="67"/>
        <end position="84"/>
    </location>
</feature>
<dbReference type="GO" id="GO:0042158">
    <property type="term" value="P:lipoprotein biosynthetic process"/>
    <property type="evidence" value="ECO:0007669"/>
    <property type="project" value="UniProtKB-UniRule"/>
</dbReference>
<feature type="transmembrane region" description="Helical" evidence="9">
    <location>
        <begin position="231"/>
        <end position="247"/>
    </location>
</feature>
<dbReference type="InterPro" id="IPR036526">
    <property type="entry name" value="C-N_Hydrolase_sf"/>
</dbReference>
<accession>A0A5Q0BND6</accession>
<keyword evidence="3 9" id="KW-1003">Cell membrane</keyword>
<dbReference type="EC" id="2.3.1.269" evidence="9"/>
<keyword evidence="4 9" id="KW-0808">Transferase</keyword>
<comment type="similarity">
    <text evidence="2 9">Belongs to the CN hydrolase family. Apolipoprotein N-acyltransferase subfamily.</text>
</comment>
<dbReference type="KEGG" id="mmob:F6R98_14665"/>
<dbReference type="InParanoid" id="A0A5Q0BND6"/>
<feature type="domain" description="CN hydrolase" evidence="10">
    <location>
        <begin position="264"/>
        <end position="502"/>
    </location>
</feature>
<dbReference type="NCBIfam" id="TIGR00546">
    <property type="entry name" value="lnt"/>
    <property type="match status" value="1"/>
</dbReference>
<evidence type="ECO:0000256" key="8">
    <source>
        <dbReference type="ARBA" id="ARBA00023315"/>
    </source>
</evidence>
<evidence type="ECO:0000256" key="9">
    <source>
        <dbReference type="HAMAP-Rule" id="MF_01148"/>
    </source>
</evidence>
<dbReference type="PANTHER" id="PTHR38686">
    <property type="entry name" value="APOLIPOPROTEIN N-ACYLTRANSFERASE"/>
    <property type="match status" value="1"/>
</dbReference>
<feature type="transmembrane region" description="Helical" evidence="9">
    <location>
        <begin position="203"/>
        <end position="224"/>
    </location>
</feature>
<proteinExistence type="inferred from homology"/>
<dbReference type="PROSITE" id="PS50263">
    <property type="entry name" value="CN_HYDROLASE"/>
    <property type="match status" value="1"/>
</dbReference>
<dbReference type="UniPathway" id="UPA00666"/>